<feature type="non-terminal residue" evidence="3">
    <location>
        <position position="1"/>
    </location>
</feature>
<evidence type="ECO:0000259" key="2">
    <source>
        <dbReference type="Pfam" id="PF24316"/>
    </source>
</evidence>
<sequence length="224" mass="25038">LLVIGISVLTLSACVSDEGRSRYSQPIPHYDVPAQVIYRIDDHRYVSFENYSDCFHGDAFYIDTRLGIRTDLGREGVENFQGKLINADPSGRDLVFPMAAPPHTACSDRSCSTPLIYSTDSGRTFHGMVYMKTFNPFNRSKDYTMAANGDRLYVAEKIQDDAYVIEYPLVQGIDLTKPYPLGVRGSSFTASRRPTYLSGLRSPSGQDRFTCDASIRPSNPPRPQ</sequence>
<dbReference type="STRING" id="60547.GCA_000751215_04548"/>
<comment type="caution">
    <text evidence="3">The sequence shown here is derived from an EMBL/GenBank/DDBJ whole genome shotgun (WGS) entry which is preliminary data.</text>
</comment>
<proteinExistence type="predicted"/>
<dbReference type="RefSeq" id="WP_035941705.1">
    <property type="nucleotide sequence ID" value="NZ_JFHC01000020.1"/>
</dbReference>
<name>A0A069PMX2_9BURK</name>
<evidence type="ECO:0000313" key="3">
    <source>
        <dbReference type="EMBL" id="KDR42043.1"/>
    </source>
</evidence>
<feature type="region of interest" description="Disordered" evidence="1">
    <location>
        <begin position="194"/>
        <end position="224"/>
    </location>
</feature>
<reference evidence="3 4" key="1">
    <citation type="submission" date="2014-03" db="EMBL/GenBank/DDBJ databases">
        <title>Draft Genome Sequences of Four Burkholderia Strains.</title>
        <authorList>
            <person name="Liu X.Y."/>
            <person name="Li C.X."/>
            <person name="Xu J.H."/>
        </authorList>
    </citation>
    <scope>NUCLEOTIDE SEQUENCE [LARGE SCALE GENOMIC DNA]</scope>
    <source>
        <strain evidence="3 4">DSM 50014</strain>
    </source>
</reference>
<evidence type="ECO:0000313" key="4">
    <source>
        <dbReference type="Proteomes" id="UP000027466"/>
    </source>
</evidence>
<dbReference type="AlphaFoldDB" id="A0A069PMX2"/>
<dbReference type="Proteomes" id="UP000027466">
    <property type="component" value="Unassembled WGS sequence"/>
</dbReference>
<dbReference type="InterPro" id="IPR057562">
    <property type="entry name" value="Tli3-like_dom"/>
</dbReference>
<feature type="domain" description="Tli3-like" evidence="2">
    <location>
        <begin position="30"/>
        <end position="155"/>
    </location>
</feature>
<evidence type="ECO:0000256" key="1">
    <source>
        <dbReference type="SAM" id="MobiDB-lite"/>
    </source>
</evidence>
<gene>
    <name evidence="3" type="ORF">BG61_12945</name>
</gene>
<organism evidence="3 4">
    <name type="scientific">Caballeronia glathei</name>
    <dbReference type="NCBI Taxonomy" id="60547"/>
    <lineage>
        <taxon>Bacteria</taxon>
        <taxon>Pseudomonadati</taxon>
        <taxon>Pseudomonadota</taxon>
        <taxon>Betaproteobacteria</taxon>
        <taxon>Burkholderiales</taxon>
        <taxon>Burkholderiaceae</taxon>
        <taxon>Caballeronia</taxon>
    </lineage>
</organism>
<keyword evidence="4" id="KW-1185">Reference proteome</keyword>
<dbReference type="EMBL" id="JFHC01000020">
    <property type="protein sequence ID" value="KDR42043.1"/>
    <property type="molecule type" value="Genomic_DNA"/>
</dbReference>
<dbReference type="Pfam" id="PF24316">
    <property type="entry name" value="Tli3"/>
    <property type="match status" value="1"/>
</dbReference>
<accession>A0A069PMX2</accession>
<protein>
    <recommendedName>
        <fullName evidence="2">Tli3-like domain-containing protein</fullName>
    </recommendedName>
</protein>